<organism evidence="8 9">
    <name type="scientific">Pseudomonas graminis</name>
    <dbReference type="NCBI Taxonomy" id="158627"/>
    <lineage>
        <taxon>Bacteria</taxon>
        <taxon>Pseudomonadati</taxon>
        <taxon>Pseudomonadota</taxon>
        <taxon>Gammaproteobacteria</taxon>
        <taxon>Pseudomonadales</taxon>
        <taxon>Pseudomonadaceae</taxon>
        <taxon>Pseudomonas</taxon>
    </lineage>
</organism>
<feature type="compositionally biased region" description="Basic and acidic residues" evidence="5">
    <location>
        <begin position="124"/>
        <end position="142"/>
    </location>
</feature>
<keyword evidence="4" id="KW-0574">Periplasm</keyword>
<proteinExistence type="inferred from homology"/>
<dbReference type="InterPro" id="IPR052211">
    <property type="entry name" value="Cpx_auxiliary_protein"/>
</dbReference>
<feature type="compositionally biased region" description="Gly residues" evidence="5">
    <location>
        <begin position="26"/>
        <end position="41"/>
    </location>
</feature>
<comment type="similarity">
    <text evidence="2">Belongs to the CpxP/Spy family.</text>
</comment>
<dbReference type="OrthoDB" id="7031832at2"/>
<evidence type="ECO:0000256" key="2">
    <source>
        <dbReference type="ARBA" id="ARBA00008441"/>
    </source>
</evidence>
<keyword evidence="3 6" id="KW-0732">Signal</keyword>
<evidence type="ECO:0000256" key="1">
    <source>
        <dbReference type="ARBA" id="ARBA00004418"/>
    </source>
</evidence>
<feature type="signal peptide" evidence="6">
    <location>
        <begin position="1"/>
        <end position="20"/>
    </location>
</feature>
<dbReference type="EMBL" id="DSIN01000032">
    <property type="protein sequence ID" value="HEF28501.1"/>
    <property type="molecule type" value="Genomic_DNA"/>
</dbReference>
<evidence type="ECO:0000313" key="8">
    <source>
        <dbReference type="EMBL" id="SET58461.1"/>
    </source>
</evidence>
<evidence type="ECO:0000313" key="9">
    <source>
        <dbReference type="Proteomes" id="UP000182332"/>
    </source>
</evidence>
<evidence type="ECO:0000256" key="3">
    <source>
        <dbReference type="ARBA" id="ARBA00022729"/>
    </source>
</evidence>
<reference evidence="7" key="2">
    <citation type="journal article" date="2020" name="mSystems">
        <title>Genome- and Community-Level Interaction Insights into Carbon Utilization and Element Cycling Functions of Hydrothermarchaeota in Hydrothermal Sediment.</title>
        <authorList>
            <person name="Zhou Z."/>
            <person name="Liu Y."/>
            <person name="Xu W."/>
            <person name="Pan J."/>
            <person name="Luo Z.H."/>
            <person name="Li M."/>
        </authorList>
    </citation>
    <scope>NUCLEOTIDE SEQUENCE [LARGE SCALE GENOMIC DNA]</scope>
    <source>
        <strain evidence="7">SpSt-200</strain>
    </source>
</reference>
<dbReference type="Proteomes" id="UP000182332">
    <property type="component" value="Unassembled WGS sequence"/>
</dbReference>
<feature type="chain" id="PRO_5036308097" evidence="6">
    <location>
        <begin position="21"/>
        <end position="150"/>
    </location>
</feature>
<gene>
    <name evidence="7" type="ORF">ENP23_22370</name>
    <name evidence="8" type="ORF">SAMN05216197_11743</name>
</gene>
<evidence type="ECO:0000256" key="6">
    <source>
        <dbReference type="SAM" id="SignalP"/>
    </source>
</evidence>
<dbReference type="Gene3D" id="1.20.120.1490">
    <property type="match status" value="1"/>
</dbReference>
<dbReference type="Pfam" id="PF07813">
    <property type="entry name" value="LTXXQ"/>
    <property type="match status" value="1"/>
</dbReference>
<evidence type="ECO:0000256" key="4">
    <source>
        <dbReference type="ARBA" id="ARBA00022764"/>
    </source>
</evidence>
<sequence length="150" mass="16590">MRKTLMALMFAAALPTVAMAMPPEGGPMGGPGGPGGPGVDGPGMHHRHGPMERLNLTPEQRLQVDQMMGEQWRGRSEITHKYLAKLSPADQKAMMDEQEAARAKTQSGIRALLTPEQQKTFDQIQKDEAQRRADRAEFEAWKAQKAQKTQ</sequence>
<dbReference type="PANTHER" id="PTHR38102:SF1">
    <property type="entry name" value="PERIPLASMIC CHAPERONE SPY"/>
    <property type="match status" value="1"/>
</dbReference>
<dbReference type="GO" id="GO:0051082">
    <property type="term" value="F:unfolded protein binding"/>
    <property type="evidence" value="ECO:0007669"/>
    <property type="project" value="TreeGrafter"/>
</dbReference>
<dbReference type="RefSeq" id="WP_074890297.1">
    <property type="nucleotide sequence ID" value="NZ_FOHW01000017.1"/>
</dbReference>
<comment type="subcellular location">
    <subcellularLocation>
        <location evidence="1">Periplasm</location>
    </subcellularLocation>
</comment>
<name>A0A1I0FLM7_9PSED</name>
<dbReference type="InterPro" id="IPR012899">
    <property type="entry name" value="LTXXQ"/>
</dbReference>
<feature type="region of interest" description="Disordered" evidence="5">
    <location>
        <begin position="111"/>
        <end position="150"/>
    </location>
</feature>
<dbReference type="EMBL" id="FOHW01000017">
    <property type="protein sequence ID" value="SET58461.1"/>
    <property type="molecule type" value="Genomic_DNA"/>
</dbReference>
<reference evidence="8 9" key="1">
    <citation type="submission" date="2016-10" db="EMBL/GenBank/DDBJ databases">
        <authorList>
            <person name="de Groot N.N."/>
        </authorList>
    </citation>
    <scope>NUCLEOTIDE SEQUENCE [LARGE SCALE GENOMIC DNA]</scope>
    <source>
        <strain evidence="8 9">DSM 11363</strain>
    </source>
</reference>
<protein>
    <submittedName>
        <fullName evidence="7">LTXXQ domain protein</fullName>
    </submittedName>
    <submittedName>
        <fullName evidence="8">Protein refolding chaperone Spy/CpxP family</fullName>
    </submittedName>
</protein>
<accession>A0A1I0FLM7</accession>
<dbReference type="GO" id="GO:0030288">
    <property type="term" value="C:outer membrane-bounded periplasmic space"/>
    <property type="evidence" value="ECO:0007669"/>
    <property type="project" value="TreeGrafter"/>
</dbReference>
<dbReference type="AlphaFoldDB" id="A0A1I0FLM7"/>
<evidence type="ECO:0000313" key="7">
    <source>
        <dbReference type="EMBL" id="HEF28501.1"/>
    </source>
</evidence>
<dbReference type="PANTHER" id="PTHR38102">
    <property type="entry name" value="PERIPLASMIC CHAPERONE SPY"/>
    <property type="match status" value="1"/>
</dbReference>
<evidence type="ECO:0000256" key="5">
    <source>
        <dbReference type="SAM" id="MobiDB-lite"/>
    </source>
</evidence>
<feature type="region of interest" description="Disordered" evidence="5">
    <location>
        <begin position="23"/>
        <end position="51"/>
    </location>
</feature>